<evidence type="ECO:0000313" key="3">
    <source>
        <dbReference type="Proteomes" id="UP000274429"/>
    </source>
</evidence>
<accession>A0A0R3WNU9</accession>
<evidence type="ECO:0000313" key="4">
    <source>
        <dbReference type="WBParaSite" id="TTAC_0000243701-mRNA-1"/>
    </source>
</evidence>
<dbReference type="Proteomes" id="UP000274429">
    <property type="component" value="Unassembled WGS sequence"/>
</dbReference>
<dbReference type="WBParaSite" id="TTAC_0000243701-mRNA-1">
    <property type="protein sequence ID" value="TTAC_0000243701-mRNA-1"/>
    <property type="gene ID" value="TTAC_0000243701"/>
</dbReference>
<dbReference type="CDD" id="cd12934">
    <property type="entry name" value="LEM"/>
    <property type="match status" value="1"/>
</dbReference>
<dbReference type="EMBL" id="UYWX01001066">
    <property type="protein sequence ID" value="VDM20000.1"/>
    <property type="molecule type" value="Genomic_DNA"/>
</dbReference>
<reference evidence="2 3" key="2">
    <citation type="submission" date="2018-11" db="EMBL/GenBank/DDBJ databases">
        <authorList>
            <consortium name="Pathogen Informatics"/>
        </authorList>
    </citation>
    <scope>NUCLEOTIDE SEQUENCE [LARGE SCALE GENOMIC DNA]</scope>
</reference>
<evidence type="ECO:0000256" key="1">
    <source>
        <dbReference type="SAM" id="MobiDB-lite"/>
    </source>
</evidence>
<name>A0A0R3WNU9_HYDTA</name>
<feature type="compositionally biased region" description="Low complexity" evidence="1">
    <location>
        <begin position="79"/>
        <end position="90"/>
    </location>
</feature>
<feature type="compositionally biased region" description="Basic and acidic residues" evidence="1">
    <location>
        <begin position="122"/>
        <end position="131"/>
    </location>
</feature>
<keyword evidence="3" id="KW-1185">Reference proteome</keyword>
<dbReference type="OrthoDB" id="118234at2759"/>
<reference evidence="4" key="1">
    <citation type="submission" date="2017-02" db="UniProtKB">
        <authorList>
            <consortium name="WormBaseParasite"/>
        </authorList>
    </citation>
    <scope>IDENTIFICATION</scope>
</reference>
<organism evidence="4">
    <name type="scientific">Hydatigena taeniaeformis</name>
    <name type="common">Feline tapeworm</name>
    <name type="synonym">Taenia taeniaeformis</name>
    <dbReference type="NCBI Taxonomy" id="6205"/>
    <lineage>
        <taxon>Eukaryota</taxon>
        <taxon>Metazoa</taxon>
        <taxon>Spiralia</taxon>
        <taxon>Lophotrochozoa</taxon>
        <taxon>Platyhelminthes</taxon>
        <taxon>Cestoda</taxon>
        <taxon>Eucestoda</taxon>
        <taxon>Cyclophyllidea</taxon>
        <taxon>Taeniidae</taxon>
        <taxon>Hydatigera</taxon>
    </lineage>
</organism>
<gene>
    <name evidence="2" type="ORF">TTAC_LOCUS2424</name>
</gene>
<proteinExistence type="predicted"/>
<feature type="region of interest" description="Disordered" evidence="1">
    <location>
        <begin position="47"/>
        <end position="131"/>
    </location>
</feature>
<sequence length="311" mass="33928">MELSDDDLRNELAKYMDPVPPATGFVVAFLMLIGSTREVLKAKLAKLQASKPKEASSKSAATSTDNSPDRRASSSRRQAVTTVPATTTPAIVENRAPAVPVSQPSPERRSVADVNSATSEAAFHDTSKSRNDSVLYEDSEYRIRYFPSAELPDYPGGLPVFRRRSLHPSGNQVAPSDPYEEFYIRSPRLQAKIDAERIISRVMTSISSPTKHPHSRVQASCDFLSHSLLGLLSLLLAPFALVRALTCELLDVGVDTLFECLTGALYRCRSFLLDPGFKDILLSAHCLPPDRPGDVLLSFGSILSQSCAGVY</sequence>
<evidence type="ECO:0000313" key="2">
    <source>
        <dbReference type="EMBL" id="VDM20000.1"/>
    </source>
</evidence>
<dbReference type="AlphaFoldDB" id="A0A0R3WNU9"/>
<protein>
    <submittedName>
        <fullName evidence="4">Transmembrane protein</fullName>
    </submittedName>
</protein>